<dbReference type="EMBL" id="CM002241">
    <property type="protein sequence ID" value="ESA42124.1"/>
    <property type="molecule type" value="Genomic_DNA"/>
</dbReference>
<protein>
    <submittedName>
        <fullName evidence="1">Uncharacterized protein</fullName>
    </submittedName>
</protein>
<evidence type="ECO:0000313" key="1">
    <source>
        <dbReference type="EMBL" id="ESA42124.1"/>
    </source>
</evidence>
<organism evidence="1 2">
    <name type="scientific">Neurospora crassa (strain ATCC 24698 / 74-OR23-1A / CBS 708.71 / DSM 1257 / FGSC 987)</name>
    <dbReference type="NCBI Taxonomy" id="367110"/>
    <lineage>
        <taxon>Eukaryota</taxon>
        <taxon>Fungi</taxon>
        <taxon>Dikarya</taxon>
        <taxon>Ascomycota</taxon>
        <taxon>Pezizomycotina</taxon>
        <taxon>Sordariomycetes</taxon>
        <taxon>Sordariomycetidae</taxon>
        <taxon>Sordariales</taxon>
        <taxon>Sordariaceae</taxon>
        <taxon>Neurospora</taxon>
    </lineage>
</organism>
<dbReference type="AlphaFoldDB" id="V5ILW8"/>
<proteinExistence type="predicted"/>
<evidence type="ECO:0000313" key="2">
    <source>
        <dbReference type="Proteomes" id="UP000001805"/>
    </source>
</evidence>
<name>V5ILW8_NEUCR</name>
<dbReference type="VEuPathDB" id="FungiDB:NCU17069"/>
<dbReference type="RefSeq" id="XP_011395080.1">
    <property type="nucleotide sequence ID" value="XM_011396778.1"/>
</dbReference>
<gene>
    <name evidence="1" type="ORF">NCU17069</name>
</gene>
<dbReference type="InParanoid" id="V5ILW8"/>
<keyword evidence="2" id="KW-1185">Reference proteome</keyword>
<reference evidence="1 2" key="1">
    <citation type="journal article" date="2003" name="Nature">
        <title>The genome sequence of the filamentous fungus Neurospora crassa.</title>
        <authorList>
            <person name="Galagan J.E."/>
            <person name="Calvo S.E."/>
            <person name="Borkovich K.A."/>
            <person name="Selker E.U."/>
            <person name="Read N.D."/>
            <person name="Jaffe D."/>
            <person name="FitzHugh W."/>
            <person name="Ma L.J."/>
            <person name="Smirnov S."/>
            <person name="Purcell S."/>
            <person name="Rehman B."/>
            <person name="Elkins T."/>
            <person name="Engels R."/>
            <person name="Wang S."/>
            <person name="Nielsen C.B."/>
            <person name="Butler J."/>
            <person name="Endrizzi M."/>
            <person name="Qui D."/>
            <person name="Ianakiev P."/>
            <person name="Bell-Pedersen D."/>
            <person name="Nelson M.A."/>
            <person name="Werner-Washburne M."/>
            <person name="Selitrennikoff C.P."/>
            <person name="Kinsey J.A."/>
            <person name="Braun E.L."/>
            <person name="Zelter A."/>
            <person name="Schulte U."/>
            <person name="Kothe G.O."/>
            <person name="Jedd G."/>
            <person name="Mewes W."/>
            <person name="Staben C."/>
            <person name="Marcotte E."/>
            <person name="Greenberg D."/>
            <person name="Roy A."/>
            <person name="Foley K."/>
            <person name="Naylor J."/>
            <person name="Stange-Thomann N."/>
            <person name="Barrett R."/>
            <person name="Gnerre S."/>
            <person name="Kamal M."/>
            <person name="Kamvysselis M."/>
            <person name="Mauceli E."/>
            <person name="Bielke C."/>
            <person name="Rudd S."/>
            <person name="Frishman D."/>
            <person name="Krystofova S."/>
            <person name="Rasmussen C."/>
            <person name="Metzenberg R.L."/>
            <person name="Perkins D.D."/>
            <person name="Kroken S."/>
            <person name="Cogoni C."/>
            <person name="Macino G."/>
            <person name="Catcheside D."/>
            <person name="Li W."/>
            <person name="Pratt R.J."/>
            <person name="Osmani S.A."/>
            <person name="DeSouza C.P."/>
            <person name="Glass L."/>
            <person name="Orbach M.J."/>
            <person name="Berglund J.A."/>
            <person name="Voelker R."/>
            <person name="Yarden O."/>
            <person name="Plamann M."/>
            <person name="Seiler S."/>
            <person name="Dunlap J."/>
            <person name="Radford A."/>
            <person name="Aramayo R."/>
            <person name="Natvig D.O."/>
            <person name="Alex L.A."/>
            <person name="Mannhaupt G."/>
            <person name="Ebbole D.J."/>
            <person name="Freitag M."/>
            <person name="Paulsen I."/>
            <person name="Sachs M.S."/>
            <person name="Lander E.S."/>
            <person name="Nusbaum C."/>
            <person name="Birren B."/>
        </authorList>
    </citation>
    <scope>NUCLEOTIDE SEQUENCE [LARGE SCALE GENOMIC DNA]</scope>
    <source>
        <strain evidence="2">ATCC 24698 / 74-OR23-1A / CBS 708.71 / DSM 1257 / FGSC 987</strain>
    </source>
</reference>
<accession>V5ILW8</accession>
<dbReference type="GeneID" id="23569791"/>
<dbReference type="KEGG" id="ncr:NCU17069"/>
<dbReference type="Proteomes" id="UP000001805">
    <property type="component" value="Chromosome 5, Linkage Group VI"/>
</dbReference>
<sequence>MVRLHGCQWWMDEAVQPVIKMTVENSFIHLPFDILVVPYCSMRVSDQRVDMAPKSRIGKAKIAGTMSITVTAPPSAKSQFARGHRYRQWEGSPRHDLIVQLLLRFGRLKYQKRQLNLASSSMATCRLPLRAMEPLKAKSTATRLKRKAERVGS</sequence>